<evidence type="ECO:0000313" key="3">
    <source>
        <dbReference type="Proteomes" id="UP001642464"/>
    </source>
</evidence>
<accession>A0ABP0LM58</accession>
<evidence type="ECO:0000313" key="2">
    <source>
        <dbReference type="EMBL" id="CAK9040271.1"/>
    </source>
</evidence>
<organism evidence="2 3">
    <name type="scientific">Durusdinium trenchii</name>
    <dbReference type="NCBI Taxonomy" id="1381693"/>
    <lineage>
        <taxon>Eukaryota</taxon>
        <taxon>Sar</taxon>
        <taxon>Alveolata</taxon>
        <taxon>Dinophyceae</taxon>
        <taxon>Suessiales</taxon>
        <taxon>Symbiodiniaceae</taxon>
        <taxon>Durusdinium</taxon>
    </lineage>
</organism>
<evidence type="ECO:0000256" key="1">
    <source>
        <dbReference type="SAM" id="MobiDB-lite"/>
    </source>
</evidence>
<keyword evidence="3" id="KW-1185">Reference proteome</keyword>
<comment type="caution">
    <text evidence="2">The sequence shown here is derived from an EMBL/GenBank/DDBJ whole genome shotgun (WGS) entry which is preliminary data.</text>
</comment>
<protein>
    <submittedName>
        <fullName evidence="2">Uncharacterized protein</fullName>
    </submittedName>
</protein>
<proteinExistence type="predicted"/>
<feature type="region of interest" description="Disordered" evidence="1">
    <location>
        <begin position="84"/>
        <end position="105"/>
    </location>
</feature>
<dbReference type="EMBL" id="CAXAMM010017025">
    <property type="protein sequence ID" value="CAK9040271.1"/>
    <property type="molecule type" value="Genomic_DNA"/>
</dbReference>
<reference evidence="2 3" key="1">
    <citation type="submission" date="2024-02" db="EMBL/GenBank/DDBJ databases">
        <authorList>
            <person name="Chen Y."/>
            <person name="Shah S."/>
            <person name="Dougan E. K."/>
            <person name="Thang M."/>
            <person name="Chan C."/>
        </authorList>
    </citation>
    <scope>NUCLEOTIDE SEQUENCE [LARGE SCALE GENOMIC DNA]</scope>
</reference>
<gene>
    <name evidence="2" type="ORF">SCF082_LOCUS23457</name>
</gene>
<name>A0ABP0LM58_9DINO</name>
<dbReference type="Proteomes" id="UP001642464">
    <property type="component" value="Unassembled WGS sequence"/>
</dbReference>
<sequence>MPSTPTTPHGRSGRGGYAAPTVLAAPVEARAAKLSPVSSVIPFLHTGLQMELQGSRLEPVATATPCRTLAQILRADVSPRYTVSDKAQVRPQHIATGPQQRTDDKEGYWEVAEGRQEFIYTV</sequence>